<dbReference type="GO" id="GO:0009986">
    <property type="term" value="C:cell surface"/>
    <property type="evidence" value="ECO:0007669"/>
    <property type="project" value="InterPro"/>
</dbReference>
<keyword evidence="7" id="KW-1185">Reference proteome</keyword>
<dbReference type="Proteomes" id="UP000267096">
    <property type="component" value="Unassembled WGS sequence"/>
</dbReference>
<evidence type="ECO:0000256" key="2">
    <source>
        <dbReference type="ARBA" id="ARBA00010112"/>
    </source>
</evidence>
<gene>
    <name evidence="6" type="ORF">ASIM_LOCUS5254</name>
</gene>
<dbReference type="InterPro" id="IPR001534">
    <property type="entry name" value="Transthyretin-like"/>
</dbReference>
<name>A0A0M3JCX3_ANISI</name>
<accession>A0A0M3JCX3</accession>
<comment type="similarity">
    <text evidence="2">Belongs to the nematode transthyretin-like family.</text>
</comment>
<evidence type="ECO:0000256" key="5">
    <source>
        <dbReference type="SAM" id="SignalP"/>
    </source>
</evidence>
<sequence>MMSGFRMLPVLTILLIAADLSSALLDQSIAIKGQLVCGDKPSTGDTVKLINHNTFTFDNELASGTTDEQGFYELSGDLSES</sequence>
<dbReference type="InterPro" id="IPR038479">
    <property type="entry name" value="Transthyretin-like_sf"/>
</dbReference>
<comment type="subcellular location">
    <subcellularLocation>
        <location evidence="1">Secreted</location>
    </subcellularLocation>
</comment>
<organism evidence="8">
    <name type="scientific">Anisakis simplex</name>
    <name type="common">Herring worm</name>
    <dbReference type="NCBI Taxonomy" id="6269"/>
    <lineage>
        <taxon>Eukaryota</taxon>
        <taxon>Metazoa</taxon>
        <taxon>Ecdysozoa</taxon>
        <taxon>Nematoda</taxon>
        <taxon>Chromadorea</taxon>
        <taxon>Rhabditida</taxon>
        <taxon>Spirurina</taxon>
        <taxon>Ascaridomorpha</taxon>
        <taxon>Ascaridoidea</taxon>
        <taxon>Anisakidae</taxon>
        <taxon>Anisakis</taxon>
        <taxon>Anisakis simplex complex</taxon>
    </lineage>
</organism>
<evidence type="ECO:0000313" key="6">
    <source>
        <dbReference type="EMBL" id="VDK25221.1"/>
    </source>
</evidence>
<evidence type="ECO:0000313" key="8">
    <source>
        <dbReference type="WBParaSite" id="ASIM_0000545601-mRNA-1"/>
    </source>
</evidence>
<evidence type="ECO:0000256" key="4">
    <source>
        <dbReference type="ARBA" id="ARBA00022729"/>
    </source>
</evidence>
<proteinExistence type="inferred from homology"/>
<evidence type="ECO:0000313" key="7">
    <source>
        <dbReference type="Proteomes" id="UP000267096"/>
    </source>
</evidence>
<dbReference type="Gene3D" id="2.60.40.3330">
    <property type="match status" value="1"/>
</dbReference>
<keyword evidence="4 5" id="KW-0732">Signal</keyword>
<evidence type="ECO:0000256" key="3">
    <source>
        <dbReference type="ARBA" id="ARBA00022525"/>
    </source>
</evidence>
<evidence type="ECO:0000256" key="1">
    <source>
        <dbReference type="ARBA" id="ARBA00004613"/>
    </source>
</evidence>
<reference evidence="6 7" key="2">
    <citation type="submission" date="2018-11" db="EMBL/GenBank/DDBJ databases">
        <authorList>
            <consortium name="Pathogen Informatics"/>
        </authorList>
    </citation>
    <scope>NUCLEOTIDE SEQUENCE [LARGE SCALE GENOMIC DNA]</scope>
</reference>
<keyword evidence="3" id="KW-0964">Secreted</keyword>
<protein>
    <submittedName>
        <fullName evidence="8">Transthyretin-like family protein</fullName>
    </submittedName>
</protein>
<reference evidence="8" key="1">
    <citation type="submission" date="2017-02" db="UniProtKB">
        <authorList>
            <consortium name="WormBaseParasite"/>
        </authorList>
    </citation>
    <scope>IDENTIFICATION</scope>
</reference>
<feature type="chain" id="PRO_5043120899" evidence="5">
    <location>
        <begin position="24"/>
        <end position="81"/>
    </location>
</feature>
<feature type="signal peptide" evidence="5">
    <location>
        <begin position="1"/>
        <end position="23"/>
    </location>
</feature>
<dbReference type="Pfam" id="PF01060">
    <property type="entry name" value="TTR-52"/>
    <property type="match status" value="1"/>
</dbReference>
<dbReference type="AlphaFoldDB" id="A0A0M3JCX3"/>
<dbReference type="WBParaSite" id="ASIM_0000545601-mRNA-1">
    <property type="protein sequence ID" value="ASIM_0000545601-mRNA-1"/>
    <property type="gene ID" value="ASIM_0000545601"/>
</dbReference>
<dbReference type="GO" id="GO:0005576">
    <property type="term" value="C:extracellular region"/>
    <property type="evidence" value="ECO:0007669"/>
    <property type="project" value="UniProtKB-SubCell"/>
</dbReference>
<dbReference type="OrthoDB" id="5837678at2759"/>
<dbReference type="EMBL" id="UYRR01010080">
    <property type="protein sequence ID" value="VDK25221.1"/>
    <property type="molecule type" value="Genomic_DNA"/>
</dbReference>
<dbReference type="PANTHER" id="PTHR21700">
    <property type="entry name" value="TRANSTHYRETIN-LIKE FAMILY PROTEIN-RELATED"/>
    <property type="match status" value="1"/>
</dbReference>